<dbReference type="Gramene" id="PUZ39108">
    <property type="protein sequence ID" value="PUZ39108"/>
    <property type="gene ID" value="GQ55_9G257300"/>
</dbReference>
<organism evidence="2 3">
    <name type="scientific">Panicum hallii var. hallii</name>
    <dbReference type="NCBI Taxonomy" id="1504633"/>
    <lineage>
        <taxon>Eukaryota</taxon>
        <taxon>Viridiplantae</taxon>
        <taxon>Streptophyta</taxon>
        <taxon>Embryophyta</taxon>
        <taxon>Tracheophyta</taxon>
        <taxon>Spermatophyta</taxon>
        <taxon>Magnoliopsida</taxon>
        <taxon>Liliopsida</taxon>
        <taxon>Poales</taxon>
        <taxon>Poaceae</taxon>
        <taxon>PACMAD clade</taxon>
        <taxon>Panicoideae</taxon>
        <taxon>Panicodae</taxon>
        <taxon>Paniceae</taxon>
        <taxon>Panicinae</taxon>
        <taxon>Panicum</taxon>
        <taxon>Panicum sect. Panicum</taxon>
    </lineage>
</organism>
<dbReference type="Proteomes" id="UP000244336">
    <property type="component" value="Chromosome 9"/>
</dbReference>
<gene>
    <name evidence="2" type="ORF">GQ55_9G257300</name>
</gene>
<sequence length="165" mass="17417">MTGARFAAPGACFAALGGRAAAGARFAAPGGRATAGGRAVAGGRAHRRSICAIGAHWSATKRIVLARRSGWSGSTQERGAKRSAAERALTRDHTQPSSSYLLPLLAPSTGVKRNKYDATSGIRKLLECMFFPNCLEKGTCHVHSSTRIMNENRKIIKVKTIVGTP</sequence>
<accession>A0A2T7C6Y4</accession>
<keyword evidence="3" id="KW-1185">Reference proteome</keyword>
<proteinExistence type="predicted"/>
<evidence type="ECO:0000256" key="1">
    <source>
        <dbReference type="SAM" id="MobiDB-lite"/>
    </source>
</evidence>
<evidence type="ECO:0000313" key="2">
    <source>
        <dbReference type="EMBL" id="PUZ39108.1"/>
    </source>
</evidence>
<reference evidence="2 3" key="1">
    <citation type="submission" date="2018-04" db="EMBL/GenBank/DDBJ databases">
        <title>WGS assembly of Panicum hallii var. hallii HAL2.</title>
        <authorList>
            <person name="Lovell J."/>
            <person name="Jenkins J."/>
            <person name="Lowry D."/>
            <person name="Mamidi S."/>
            <person name="Sreedasyam A."/>
            <person name="Weng X."/>
            <person name="Barry K."/>
            <person name="Bonette J."/>
            <person name="Campitelli B."/>
            <person name="Daum C."/>
            <person name="Gordon S."/>
            <person name="Gould B."/>
            <person name="Lipzen A."/>
            <person name="MacQueen A."/>
            <person name="Palacio-Mejia J."/>
            <person name="Plott C."/>
            <person name="Shakirov E."/>
            <person name="Shu S."/>
            <person name="Yoshinaga Y."/>
            <person name="Zane M."/>
            <person name="Rokhsar D."/>
            <person name="Grimwood J."/>
            <person name="Schmutz J."/>
            <person name="Juenger T."/>
        </authorList>
    </citation>
    <scope>NUCLEOTIDE SEQUENCE [LARGE SCALE GENOMIC DNA]</scope>
    <source>
        <strain evidence="3">cv. HAL2</strain>
    </source>
</reference>
<dbReference type="EMBL" id="CM009757">
    <property type="protein sequence ID" value="PUZ39108.1"/>
    <property type="molecule type" value="Genomic_DNA"/>
</dbReference>
<dbReference type="AlphaFoldDB" id="A0A2T7C6Y4"/>
<protein>
    <submittedName>
        <fullName evidence="2">Uncharacterized protein</fullName>
    </submittedName>
</protein>
<feature type="compositionally biased region" description="Basic and acidic residues" evidence="1">
    <location>
        <begin position="78"/>
        <end position="94"/>
    </location>
</feature>
<evidence type="ECO:0000313" key="3">
    <source>
        <dbReference type="Proteomes" id="UP000244336"/>
    </source>
</evidence>
<name>A0A2T7C6Y4_9POAL</name>
<feature type="region of interest" description="Disordered" evidence="1">
    <location>
        <begin position="70"/>
        <end position="95"/>
    </location>
</feature>